<keyword evidence="3" id="KW-1185">Reference proteome</keyword>
<gene>
    <name evidence="2" type="ORF">A0H81_14369</name>
</gene>
<protein>
    <submittedName>
        <fullName evidence="2">Uncharacterized protein</fullName>
    </submittedName>
</protein>
<reference evidence="2 3" key="1">
    <citation type="submission" date="2016-03" db="EMBL/GenBank/DDBJ databases">
        <title>Whole genome sequencing of Grifola frondosa 9006-11.</title>
        <authorList>
            <person name="Min B."/>
            <person name="Park H."/>
            <person name="Kim J.-G."/>
            <person name="Cho H."/>
            <person name="Oh Y.-L."/>
            <person name="Kong W.-S."/>
            <person name="Choi I.-G."/>
        </authorList>
    </citation>
    <scope>NUCLEOTIDE SEQUENCE [LARGE SCALE GENOMIC DNA]</scope>
    <source>
        <strain evidence="2 3">9006-11</strain>
    </source>
</reference>
<comment type="caution">
    <text evidence="2">The sequence shown here is derived from an EMBL/GenBank/DDBJ whole genome shotgun (WGS) entry which is preliminary data.</text>
</comment>
<accession>A0A1C7LLP0</accession>
<dbReference type="STRING" id="5627.A0A1C7LLP0"/>
<evidence type="ECO:0000313" key="2">
    <source>
        <dbReference type="EMBL" id="OBZ65671.1"/>
    </source>
</evidence>
<feature type="signal peptide" evidence="1">
    <location>
        <begin position="1"/>
        <end position="19"/>
    </location>
</feature>
<proteinExistence type="predicted"/>
<evidence type="ECO:0000313" key="3">
    <source>
        <dbReference type="Proteomes" id="UP000092993"/>
    </source>
</evidence>
<name>A0A1C7LLP0_GRIFR</name>
<dbReference type="OMA" id="FDNATFG"/>
<dbReference type="Proteomes" id="UP000092993">
    <property type="component" value="Unassembled WGS sequence"/>
</dbReference>
<dbReference type="OrthoDB" id="2310204at2759"/>
<sequence>MYSIALALAGLFFRPAATALQKRAADFFDPALGGGSIFDNATFGGEPMNVIISGLSSPDVLTDDGVLNFVRAIGFSTECLGLHLGNPQSANLGDGDGLVNQTIGLREDFGSSALGTCLESAIGGNHLRVFRQNGPQADSGALFLAVSKEQPASKHHDIVPDGYNVGRDDLVSRAVGTKGFGGIFYDIQARNITGLMPAGSDGINHGIGVDGIVTLLTVTIQSTDGASS</sequence>
<dbReference type="AlphaFoldDB" id="A0A1C7LLP0"/>
<organism evidence="2 3">
    <name type="scientific">Grifola frondosa</name>
    <name type="common">Maitake</name>
    <name type="synonym">Polyporus frondosus</name>
    <dbReference type="NCBI Taxonomy" id="5627"/>
    <lineage>
        <taxon>Eukaryota</taxon>
        <taxon>Fungi</taxon>
        <taxon>Dikarya</taxon>
        <taxon>Basidiomycota</taxon>
        <taxon>Agaricomycotina</taxon>
        <taxon>Agaricomycetes</taxon>
        <taxon>Polyporales</taxon>
        <taxon>Grifolaceae</taxon>
        <taxon>Grifola</taxon>
    </lineage>
</organism>
<evidence type="ECO:0000256" key="1">
    <source>
        <dbReference type="SAM" id="SignalP"/>
    </source>
</evidence>
<feature type="chain" id="PRO_5008888654" evidence="1">
    <location>
        <begin position="20"/>
        <end position="228"/>
    </location>
</feature>
<dbReference type="EMBL" id="LUGG01000041">
    <property type="protein sequence ID" value="OBZ65671.1"/>
    <property type="molecule type" value="Genomic_DNA"/>
</dbReference>
<keyword evidence="1" id="KW-0732">Signal</keyword>